<evidence type="ECO:0000256" key="8">
    <source>
        <dbReference type="SAM" id="Phobius"/>
    </source>
</evidence>
<feature type="transmembrane region" description="Helical" evidence="8">
    <location>
        <begin position="462"/>
        <end position="482"/>
    </location>
</feature>
<proteinExistence type="predicted"/>
<feature type="transmembrane region" description="Helical" evidence="8">
    <location>
        <begin position="77"/>
        <end position="96"/>
    </location>
</feature>
<dbReference type="GO" id="GO:0005886">
    <property type="term" value="C:plasma membrane"/>
    <property type="evidence" value="ECO:0007669"/>
    <property type="project" value="UniProtKB-SubCell"/>
</dbReference>
<evidence type="ECO:0000256" key="3">
    <source>
        <dbReference type="ARBA" id="ARBA00022676"/>
    </source>
</evidence>
<dbReference type="AlphaFoldDB" id="A0A1I6JWL6"/>
<protein>
    <submittedName>
        <fullName evidence="10">Dolichyl-phosphate-mannose-protein mannosyltransferase</fullName>
    </submittedName>
</protein>
<evidence type="ECO:0000256" key="6">
    <source>
        <dbReference type="ARBA" id="ARBA00022989"/>
    </source>
</evidence>
<dbReference type="PANTHER" id="PTHR33908:SF11">
    <property type="entry name" value="MEMBRANE PROTEIN"/>
    <property type="match status" value="1"/>
</dbReference>
<gene>
    <name evidence="10" type="ORF">SAMN05661086_02014</name>
</gene>
<dbReference type="Proteomes" id="UP000199659">
    <property type="component" value="Unassembled WGS sequence"/>
</dbReference>
<evidence type="ECO:0000313" key="11">
    <source>
        <dbReference type="Proteomes" id="UP000199659"/>
    </source>
</evidence>
<organism evidence="10 11">
    <name type="scientific">Anaeromicropila populeti</name>
    <dbReference type="NCBI Taxonomy" id="37658"/>
    <lineage>
        <taxon>Bacteria</taxon>
        <taxon>Bacillati</taxon>
        <taxon>Bacillota</taxon>
        <taxon>Clostridia</taxon>
        <taxon>Lachnospirales</taxon>
        <taxon>Lachnospiraceae</taxon>
        <taxon>Anaeromicropila</taxon>
    </lineage>
</organism>
<reference evidence="10 11" key="1">
    <citation type="submission" date="2016-10" db="EMBL/GenBank/DDBJ databases">
        <authorList>
            <person name="de Groot N.N."/>
        </authorList>
    </citation>
    <scope>NUCLEOTIDE SEQUENCE [LARGE SCALE GENOMIC DNA]</scope>
    <source>
        <strain evidence="10 11">743A</strain>
    </source>
</reference>
<keyword evidence="11" id="KW-1185">Reference proteome</keyword>
<keyword evidence="6 8" id="KW-1133">Transmembrane helix</keyword>
<feature type="transmembrane region" description="Helical" evidence="8">
    <location>
        <begin position="52"/>
        <end position="70"/>
    </location>
</feature>
<keyword evidence="2" id="KW-1003">Cell membrane</keyword>
<keyword evidence="3 10" id="KW-0328">Glycosyltransferase</keyword>
<dbReference type="PANTHER" id="PTHR33908">
    <property type="entry name" value="MANNOSYLTRANSFERASE YKCB-RELATED"/>
    <property type="match status" value="1"/>
</dbReference>
<feature type="domain" description="Glycosyltransferase RgtA/B/C/D-like" evidence="9">
    <location>
        <begin position="139"/>
        <end position="303"/>
    </location>
</feature>
<feature type="transmembrane region" description="Helical" evidence="8">
    <location>
        <begin position="137"/>
        <end position="158"/>
    </location>
</feature>
<evidence type="ECO:0000256" key="7">
    <source>
        <dbReference type="ARBA" id="ARBA00023136"/>
    </source>
</evidence>
<evidence type="ECO:0000256" key="2">
    <source>
        <dbReference type="ARBA" id="ARBA00022475"/>
    </source>
</evidence>
<name>A0A1I6JWL6_9FIRM</name>
<feature type="transmembrane region" description="Helical" evidence="8">
    <location>
        <begin position="494"/>
        <end position="514"/>
    </location>
</feature>
<evidence type="ECO:0000256" key="1">
    <source>
        <dbReference type="ARBA" id="ARBA00004651"/>
    </source>
</evidence>
<feature type="transmembrane region" description="Helical" evidence="8">
    <location>
        <begin position="246"/>
        <end position="279"/>
    </location>
</feature>
<evidence type="ECO:0000259" key="9">
    <source>
        <dbReference type="Pfam" id="PF13231"/>
    </source>
</evidence>
<dbReference type="STRING" id="37658.SAMN05661086_02014"/>
<feature type="transmembrane region" description="Helical" evidence="8">
    <location>
        <begin position="300"/>
        <end position="320"/>
    </location>
</feature>
<feature type="transmembrane region" description="Helical" evidence="8">
    <location>
        <begin position="223"/>
        <end position="240"/>
    </location>
</feature>
<comment type="subcellular location">
    <subcellularLocation>
        <location evidence="1">Cell membrane</location>
        <topology evidence="1">Multi-pass membrane protein</topology>
    </subcellularLocation>
</comment>
<sequence length="520" mass="59359">MRGVINKTKDKRMECVGNELYSFGVMLAAITIIFCFVYRFQLQTNIVTIQRVMQAGVALSIIVTIGLCVKNKFQWNYVVYMVMAIGFIMRVGYMLYTPYNVRPHDIGTLDITFGGHAAYIEYIYDLGKLPDSNFYQFYHPPFFHFMGAVFGKIVGFIINRTDVEMAVEASKIVSCFGSCGVLLLVKKLCEEVALNKKGVFIAVAVTALHPNTFLLAGRVNNDSLVIFFIMLAVLFTVKWLKNQTWLNIVVLGIAFGLGMMTKISCGIIAFFTGPVMLYVLFRNWYTCRKIEKKWINKKTAFIIGELALFAVICFPLALWYPVRNLKQFNQPIGYTPMITPESDLYVGEESIKDRFLSFKADELLDPIYVNPHTDCNLPLYVVKCSIFGEFEHEIKGFIPRALICINMFLIIVSLIAMIYTVIRYKDNLMVRLGFPYLWLIYVCSFIWYNVKFPFGCTMDFRYIVPTAFLGGIFIGVLVDSACEKKIKGGIVLEKVMYAAIAVFGCLSVAMYTMLTNYRLW</sequence>
<feature type="transmembrane region" description="Helical" evidence="8">
    <location>
        <begin position="20"/>
        <end position="40"/>
    </location>
</feature>
<dbReference type="GO" id="GO:0016763">
    <property type="term" value="F:pentosyltransferase activity"/>
    <property type="evidence" value="ECO:0007669"/>
    <property type="project" value="TreeGrafter"/>
</dbReference>
<keyword evidence="4 10" id="KW-0808">Transferase</keyword>
<dbReference type="OrthoDB" id="9765464at2"/>
<feature type="transmembrane region" description="Helical" evidence="8">
    <location>
        <begin position="397"/>
        <end position="422"/>
    </location>
</feature>
<dbReference type="InterPro" id="IPR038731">
    <property type="entry name" value="RgtA/B/C-like"/>
</dbReference>
<accession>A0A1I6JWL6</accession>
<keyword evidence="7 8" id="KW-0472">Membrane</keyword>
<dbReference type="Pfam" id="PF13231">
    <property type="entry name" value="PMT_2"/>
    <property type="match status" value="1"/>
</dbReference>
<evidence type="ECO:0000256" key="4">
    <source>
        <dbReference type="ARBA" id="ARBA00022679"/>
    </source>
</evidence>
<dbReference type="GO" id="GO:0009103">
    <property type="term" value="P:lipopolysaccharide biosynthetic process"/>
    <property type="evidence" value="ECO:0007669"/>
    <property type="project" value="UniProtKB-ARBA"/>
</dbReference>
<dbReference type="EMBL" id="FOYZ01000007">
    <property type="protein sequence ID" value="SFR83288.1"/>
    <property type="molecule type" value="Genomic_DNA"/>
</dbReference>
<evidence type="ECO:0000256" key="5">
    <source>
        <dbReference type="ARBA" id="ARBA00022692"/>
    </source>
</evidence>
<feature type="transmembrane region" description="Helical" evidence="8">
    <location>
        <begin position="434"/>
        <end position="450"/>
    </location>
</feature>
<keyword evidence="5 8" id="KW-0812">Transmembrane</keyword>
<evidence type="ECO:0000313" key="10">
    <source>
        <dbReference type="EMBL" id="SFR83288.1"/>
    </source>
</evidence>
<dbReference type="InterPro" id="IPR050297">
    <property type="entry name" value="LipidA_mod_glycosyltrf_83"/>
</dbReference>